<comment type="caution">
    <text evidence="1">The sequence shown here is derived from an EMBL/GenBank/DDBJ whole genome shotgun (WGS) entry which is preliminary data.</text>
</comment>
<evidence type="ECO:0000313" key="2">
    <source>
        <dbReference type="Proteomes" id="UP001238973"/>
    </source>
</evidence>
<dbReference type="RefSeq" id="WP_289348947.1">
    <property type="nucleotide sequence ID" value="NZ_JAUCFI010000003.1"/>
</dbReference>
<sequence length="67" mass="8344">MRRRKELTEDELRINKKKISDEEAYEAFFKDCYLRNLRAATIEYYKYEFHGAKKIINKGNENFRERY</sequence>
<reference evidence="1" key="1">
    <citation type="submission" date="2023-06" db="EMBL/GenBank/DDBJ databases">
        <title>Comparative genomics of Bacillaceae isolates and their secondary metabolite potential.</title>
        <authorList>
            <person name="Song L."/>
            <person name="Nielsen L.J."/>
            <person name="Mohite O."/>
            <person name="Xu X."/>
            <person name="Weber T."/>
            <person name="Kovacs A.T."/>
        </authorList>
    </citation>
    <scope>NUCLEOTIDE SEQUENCE</scope>
    <source>
        <strain evidence="1">G1S1</strain>
    </source>
</reference>
<protein>
    <submittedName>
        <fullName evidence="1">Uncharacterized protein</fullName>
    </submittedName>
</protein>
<dbReference type="Proteomes" id="UP001238973">
    <property type="component" value="Unassembled WGS sequence"/>
</dbReference>
<name>A0AAJ1QJX7_9BACI</name>
<accession>A0AAJ1QJX7</accession>
<evidence type="ECO:0000313" key="1">
    <source>
        <dbReference type="EMBL" id="MDM5282680.1"/>
    </source>
</evidence>
<dbReference type="AlphaFoldDB" id="A0AAJ1QJX7"/>
<proteinExistence type="predicted"/>
<dbReference type="EMBL" id="JAUCFI010000003">
    <property type="protein sequence ID" value="MDM5282680.1"/>
    <property type="molecule type" value="Genomic_DNA"/>
</dbReference>
<gene>
    <name evidence="1" type="ORF">QUF85_05130</name>
</gene>
<organism evidence="1 2">
    <name type="scientific">Peribacillus frigoritolerans</name>
    <dbReference type="NCBI Taxonomy" id="450367"/>
    <lineage>
        <taxon>Bacteria</taxon>
        <taxon>Bacillati</taxon>
        <taxon>Bacillota</taxon>
        <taxon>Bacilli</taxon>
        <taxon>Bacillales</taxon>
        <taxon>Bacillaceae</taxon>
        <taxon>Peribacillus</taxon>
    </lineage>
</organism>